<accession>A0ABS1VQU5</accession>
<dbReference type="EMBL" id="JAENHO010000006">
    <property type="protein sequence ID" value="MBL7257094.1"/>
    <property type="molecule type" value="Genomic_DNA"/>
</dbReference>
<gene>
    <name evidence="1" type="ORF">JKJ07_22610</name>
</gene>
<sequence>MCDLVDAERHNGPIIKASAGEVLAYIGIYATATATMWKALTPALKAFLSRHDNKKVEIKVGDESTTFEGYGAKDLEGVLQRAEELRAKRAQRELGGENT</sequence>
<dbReference type="RefSeq" id="WP_202993687.1">
    <property type="nucleotide sequence ID" value="NZ_JAENHO010000006.1"/>
</dbReference>
<evidence type="ECO:0000313" key="1">
    <source>
        <dbReference type="EMBL" id="MBL7257094.1"/>
    </source>
</evidence>
<proteinExistence type="predicted"/>
<organism evidence="1 2">
    <name type="scientific">Paractinoplanes lichenicola</name>
    <dbReference type="NCBI Taxonomy" id="2802976"/>
    <lineage>
        <taxon>Bacteria</taxon>
        <taxon>Bacillati</taxon>
        <taxon>Actinomycetota</taxon>
        <taxon>Actinomycetes</taxon>
        <taxon>Micromonosporales</taxon>
        <taxon>Micromonosporaceae</taxon>
        <taxon>Paractinoplanes</taxon>
    </lineage>
</organism>
<keyword evidence="2" id="KW-1185">Reference proteome</keyword>
<protein>
    <submittedName>
        <fullName evidence="1">Uncharacterized protein</fullName>
    </submittedName>
</protein>
<dbReference type="Proteomes" id="UP000598996">
    <property type="component" value="Unassembled WGS sequence"/>
</dbReference>
<reference evidence="1 2" key="1">
    <citation type="submission" date="2021-01" db="EMBL/GenBank/DDBJ databases">
        <title>Actinoplanes sp. nov. LDG1-01 isolated from lichen.</title>
        <authorList>
            <person name="Saeng-In P."/>
            <person name="Phongsopitanun W."/>
            <person name="Kanchanasin P."/>
            <person name="Yuki M."/>
            <person name="Kudo T."/>
            <person name="Ohkuma M."/>
            <person name="Tanasupawat S."/>
        </authorList>
    </citation>
    <scope>NUCLEOTIDE SEQUENCE [LARGE SCALE GENOMIC DNA]</scope>
    <source>
        <strain evidence="1 2">LDG1-01</strain>
    </source>
</reference>
<comment type="caution">
    <text evidence="1">The sequence shown here is derived from an EMBL/GenBank/DDBJ whole genome shotgun (WGS) entry which is preliminary data.</text>
</comment>
<name>A0ABS1VQU5_9ACTN</name>
<evidence type="ECO:0000313" key="2">
    <source>
        <dbReference type="Proteomes" id="UP000598996"/>
    </source>
</evidence>